<dbReference type="Pfam" id="PF20710">
    <property type="entry name" value="DUF6824"/>
    <property type="match status" value="1"/>
</dbReference>
<comment type="caution">
    <text evidence="2">The sequence shown here is derived from an EMBL/GenBank/DDBJ whole genome shotgun (WGS) entry which is preliminary data.</text>
</comment>
<feature type="domain" description="DUF6824" evidence="1">
    <location>
        <begin position="369"/>
        <end position="449"/>
    </location>
</feature>
<evidence type="ECO:0000313" key="3">
    <source>
        <dbReference type="Proteomes" id="UP001295423"/>
    </source>
</evidence>
<keyword evidence="3" id="KW-1185">Reference proteome</keyword>
<protein>
    <recommendedName>
        <fullName evidence="1">DUF6824 domain-containing protein</fullName>
    </recommendedName>
</protein>
<reference evidence="2" key="1">
    <citation type="submission" date="2023-08" db="EMBL/GenBank/DDBJ databases">
        <authorList>
            <person name="Audoor S."/>
            <person name="Bilcke G."/>
        </authorList>
    </citation>
    <scope>NUCLEOTIDE SEQUENCE</scope>
</reference>
<accession>A0AAD2JHL0</accession>
<sequence>MLDDSLWDTFLWDDYFLTDEDVSDTNIKPDEDESKSAEIFSVPVPQNASDPESAASLIASQMAKLSVADREKAYNDVHAIPDDFVKETPELIHNSLWGLQGEIDILPDKKAYSIAEQLNPTYTQDRDFRLAFLRCEKFDCKKAALRFVRHFQMKLDLFGQDKLVRDITQDDLDADEMEILHLSNGRFLNAHDKAGRRMNMIVMVNKTYRTDSCLRKSFYITMAVCREIEIQRRGLVNVSIQFGNEVKGTSADNLDLVWKLPKQNQAIPLWHSAIHLCCTKGAWESHYAMVKTALDKQSQVRCRVHCCDTILECLEELRGYGIDPSCIPVNNKGEITDRIKDHKRLEQQRRQERLRYPTPNMIGVPFCEDVLLGKGTPFQIHRGNKKLQQFVADRYKKYERAQKGAKKAVAQEIINVVRGNGGLFLKQDGNKWVPVTDDVALLKVAALFRYLRLKNGKK</sequence>
<evidence type="ECO:0000313" key="2">
    <source>
        <dbReference type="EMBL" id="CAJ1950722.1"/>
    </source>
</evidence>
<dbReference type="EMBL" id="CAKOGP040001770">
    <property type="protein sequence ID" value="CAJ1950722.1"/>
    <property type="molecule type" value="Genomic_DNA"/>
</dbReference>
<name>A0AAD2JHL0_9STRA</name>
<dbReference type="InterPro" id="IPR049227">
    <property type="entry name" value="DUF6824"/>
</dbReference>
<organism evidence="2 3">
    <name type="scientific">Cylindrotheca closterium</name>
    <dbReference type="NCBI Taxonomy" id="2856"/>
    <lineage>
        <taxon>Eukaryota</taxon>
        <taxon>Sar</taxon>
        <taxon>Stramenopiles</taxon>
        <taxon>Ochrophyta</taxon>
        <taxon>Bacillariophyta</taxon>
        <taxon>Bacillariophyceae</taxon>
        <taxon>Bacillariophycidae</taxon>
        <taxon>Bacillariales</taxon>
        <taxon>Bacillariaceae</taxon>
        <taxon>Cylindrotheca</taxon>
    </lineage>
</organism>
<dbReference type="Proteomes" id="UP001295423">
    <property type="component" value="Unassembled WGS sequence"/>
</dbReference>
<proteinExistence type="predicted"/>
<dbReference type="AlphaFoldDB" id="A0AAD2JHL0"/>
<evidence type="ECO:0000259" key="1">
    <source>
        <dbReference type="Pfam" id="PF20710"/>
    </source>
</evidence>
<gene>
    <name evidence="2" type="ORF">CYCCA115_LOCUS12724</name>
</gene>
<dbReference type="Gene3D" id="3.40.525.10">
    <property type="entry name" value="CRAL-TRIO lipid binding domain"/>
    <property type="match status" value="1"/>
</dbReference>
<dbReference type="InterPro" id="IPR036865">
    <property type="entry name" value="CRAL-TRIO_dom_sf"/>
</dbReference>